<feature type="non-terminal residue" evidence="1">
    <location>
        <position position="1"/>
    </location>
</feature>
<dbReference type="Proteomes" id="UP000694005">
    <property type="component" value="Chromosome A04"/>
</dbReference>
<dbReference type="EMBL" id="LS974620">
    <property type="protein sequence ID" value="CAG7907453.1"/>
    <property type="molecule type" value="Genomic_DNA"/>
</dbReference>
<evidence type="ECO:0000313" key="2">
    <source>
        <dbReference type="Proteomes" id="UP000694005"/>
    </source>
</evidence>
<evidence type="ECO:0000313" key="1">
    <source>
        <dbReference type="EMBL" id="CAG7907453.1"/>
    </source>
</evidence>
<feature type="non-terminal residue" evidence="1">
    <location>
        <position position="131"/>
    </location>
</feature>
<sequence length="131" mass="14493">VLLKSYPYSSSLHWHVETLVHQSQDLIVCRGLNDELSTTTHDSVAPLFRVRLVSLSSPLYMARSPSLQTTTLAPQAVVTNFTSRLERFSTFSGKLLESSPRLPQVPVLCYASSNCTALFWVCSLTPMASDS</sequence>
<proteinExistence type="predicted"/>
<dbReference type="Gramene" id="A04p23540.2_BraZ1">
    <property type="protein sequence ID" value="A04p23540.2_BraZ1.CDS.1"/>
    <property type="gene ID" value="A04g23540.2_BraZ1"/>
</dbReference>
<name>A0A8D9HX06_BRACM</name>
<organism evidence="1 2">
    <name type="scientific">Brassica campestris</name>
    <name type="common">Field mustard</name>
    <dbReference type="NCBI Taxonomy" id="3711"/>
    <lineage>
        <taxon>Eukaryota</taxon>
        <taxon>Viridiplantae</taxon>
        <taxon>Streptophyta</taxon>
        <taxon>Embryophyta</taxon>
        <taxon>Tracheophyta</taxon>
        <taxon>Spermatophyta</taxon>
        <taxon>Magnoliopsida</taxon>
        <taxon>eudicotyledons</taxon>
        <taxon>Gunneridae</taxon>
        <taxon>Pentapetalae</taxon>
        <taxon>rosids</taxon>
        <taxon>malvids</taxon>
        <taxon>Brassicales</taxon>
        <taxon>Brassicaceae</taxon>
        <taxon>Brassiceae</taxon>
        <taxon>Brassica</taxon>
    </lineage>
</organism>
<reference evidence="1 2" key="1">
    <citation type="submission" date="2021-07" db="EMBL/GenBank/DDBJ databases">
        <authorList>
            <consortium name="Genoscope - CEA"/>
            <person name="William W."/>
        </authorList>
    </citation>
    <scope>NUCLEOTIDE SEQUENCE [LARGE SCALE GENOMIC DNA]</scope>
</reference>
<accession>A0A8D9HX06</accession>
<protein>
    <submittedName>
        <fullName evidence="1">Uncharacterized protein</fullName>
    </submittedName>
</protein>
<dbReference type="AlphaFoldDB" id="A0A8D9HX06"/>
<gene>
    <name evidence="1" type="ORF">BRAPAZ1V2_A04P23540.2</name>
</gene>